<dbReference type="GO" id="GO:0006298">
    <property type="term" value="P:mismatch repair"/>
    <property type="evidence" value="ECO:0007669"/>
    <property type="project" value="InterPro"/>
</dbReference>
<dbReference type="GO" id="GO:0140664">
    <property type="term" value="F:ATP-dependent DNA damage sensor activity"/>
    <property type="evidence" value="ECO:0007669"/>
    <property type="project" value="InterPro"/>
</dbReference>
<dbReference type="GO" id="GO:0030983">
    <property type="term" value="F:mismatched DNA binding"/>
    <property type="evidence" value="ECO:0007669"/>
    <property type="project" value="InterPro"/>
</dbReference>
<comment type="caution">
    <text evidence="2">The sequence shown here is derived from an EMBL/GenBank/DDBJ whole genome shotgun (WGS) entry which is preliminary data.</text>
</comment>
<dbReference type="InterPro" id="IPR038973">
    <property type="entry name" value="MutL/Mlh/Pms-like"/>
</dbReference>
<dbReference type="InterPro" id="IPR002099">
    <property type="entry name" value="MutL/Mlh/PMS"/>
</dbReference>
<name>A0A4R5NNF6_LENBU</name>
<gene>
    <name evidence="2" type="ORF">C5L32_000246</name>
</gene>
<dbReference type="Pfam" id="PF13589">
    <property type="entry name" value="HATPase_c_3"/>
    <property type="match status" value="1"/>
</dbReference>
<sequence length="141" mass="15239">MIDLNEIHKLPTILSNQIAAGEVVERPASVVKELVENSIDAKSSEIDVTVENSGLKLIKVVDDGNGIDSSQVQTAFLRHATSKISEQRDLFRVRTLGFRGEALPSISSVANVRMKTSTGSIGTEVEYKGGKLVTQKASESR</sequence>
<dbReference type="InterPro" id="IPR036890">
    <property type="entry name" value="HATPase_C_sf"/>
</dbReference>
<dbReference type="NCBIfam" id="TIGR00585">
    <property type="entry name" value="mutl"/>
    <property type="match status" value="1"/>
</dbReference>
<dbReference type="PROSITE" id="PS00058">
    <property type="entry name" value="DNA_MISMATCH_REPAIR_1"/>
    <property type="match status" value="1"/>
</dbReference>
<comment type="similarity">
    <text evidence="1">Belongs to the DNA mismatch repair MutL/HexB family.</text>
</comment>
<dbReference type="GO" id="GO:0016887">
    <property type="term" value="F:ATP hydrolysis activity"/>
    <property type="evidence" value="ECO:0007669"/>
    <property type="project" value="InterPro"/>
</dbReference>
<dbReference type="AlphaFoldDB" id="A0A4R5NNF6"/>
<evidence type="ECO:0000313" key="2">
    <source>
        <dbReference type="EMBL" id="TDG77593.1"/>
    </source>
</evidence>
<dbReference type="PANTHER" id="PTHR10073">
    <property type="entry name" value="DNA MISMATCH REPAIR PROTEIN MLH, PMS, MUTL"/>
    <property type="match status" value="1"/>
</dbReference>
<protein>
    <recommendedName>
        <fullName evidence="4">DNA mismatch repair protein MutL</fullName>
    </recommendedName>
</protein>
<evidence type="ECO:0000313" key="3">
    <source>
        <dbReference type="Proteomes" id="UP000295181"/>
    </source>
</evidence>
<evidence type="ECO:0008006" key="4">
    <source>
        <dbReference type="Google" id="ProtNLM"/>
    </source>
</evidence>
<dbReference type="InterPro" id="IPR014762">
    <property type="entry name" value="DNA_mismatch_repair_CS"/>
</dbReference>
<dbReference type="Proteomes" id="UP000295181">
    <property type="component" value="Unassembled WGS sequence"/>
</dbReference>
<accession>A0A4R5NNF6</accession>
<dbReference type="SUPFAM" id="SSF55874">
    <property type="entry name" value="ATPase domain of HSP90 chaperone/DNA topoisomerase II/histidine kinase"/>
    <property type="match status" value="1"/>
</dbReference>
<proteinExistence type="inferred from homology"/>
<evidence type="ECO:0000256" key="1">
    <source>
        <dbReference type="ARBA" id="ARBA00006082"/>
    </source>
</evidence>
<reference evidence="2 3" key="1">
    <citation type="journal article" date="2019" name="Appl. Microbiol. Biotechnol.">
        <title>Uncovering carbohydrate metabolism through a genotype-phenotype association study of 56 lactic acid bacteria genomes.</title>
        <authorList>
            <person name="Buron-Moles G."/>
            <person name="Chailyan A."/>
            <person name="Dolejs I."/>
            <person name="Forster J."/>
            <person name="Miks M.H."/>
        </authorList>
    </citation>
    <scope>NUCLEOTIDE SEQUENCE [LARGE SCALE GENOMIC DNA]</scope>
    <source>
        <strain evidence="2 3">ATCC 4005</strain>
    </source>
</reference>
<dbReference type="Gene3D" id="3.30.565.10">
    <property type="entry name" value="Histidine kinase-like ATPase, C-terminal domain"/>
    <property type="match status" value="1"/>
</dbReference>
<dbReference type="GO" id="GO:0005524">
    <property type="term" value="F:ATP binding"/>
    <property type="evidence" value="ECO:0007669"/>
    <property type="project" value="InterPro"/>
</dbReference>
<dbReference type="GO" id="GO:0032300">
    <property type="term" value="C:mismatch repair complex"/>
    <property type="evidence" value="ECO:0007669"/>
    <property type="project" value="InterPro"/>
</dbReference>
<organism evidence="2 3">
    <name type="scientific">Lentilactobacillus buchneri DSM 20057</name>
    <dbReference type="NCBI Taxonomy" id="1423728"/>
    <lineage>
        <taxon>Bacteria</taxon>
        <taxon>Bacillati</taxon>
        <taxon>Bacillota</taxon>
        <taxon>Bacilli</taxon>
        <taxon>Lactobacillales</taxon>
        <taxon>Lactobacillaceae</taxon>
        <taxon>Lentilactobacillus</taxon>
    </lineage>
</organism>
<dbReference type="PANTHER" id="PTHR10073:SF12">
    <property type="entry name" value="DNA MISMATCH REPAIR PROTEIN MLH1"/>
    <property type="match status" value="1"/>
</dbReference>
<dbReference type="EMBL" id="PUFP01000052">
    <property type="protein sequence ID" value="TDG77593.1"/>
    <property type="molecule type" value="Genomic_DNA"/>
</dbReference>